<feature type="non-terminal residue" evidence="2">
    <location>
        <position position="82"/>
    </location>
</feature>
<reference evidence="2" key="1">
    <citation type="journal article" date="2014" name="Front. Microbiol.">
        <title>High frequency of phylogenetically diverse reductive dehalogenase-homologous genes in deep subseafloor sedimentary metagenomes.</title>
        <authorList>
            <person name="Kawai M."/>
            <person name="Futagami T."/>
            <person name="Toyoda A."/>
            <person name="Takaki Y."/>
            <person name="Nishi S."/>
            <person name="Hori S."/>
            <person name="Arai W."/>
            <person name="Tsubouchi T."/>
            <person name="Morono Y."/>
            <person name="Uchiyama I."/>
            <person name="Ito T."/>
            <person name="Fujiyama A."/>
            <person name="Inagaki F."/>
            <person name="Takami H."/>
        </authorList>
    </citation>
    <scope>NUCLEOTIDE SEQUENCE</scope>
    <source>
        <strain evidence="2">Expedition CK06-06</strain>
    </source>
</reference>
<sequence length="82" mass="9133">MKKKNKKIKDNKIKGLLSNQKGIALLTVLIFIFLMVTFVVALLAMTGNDIKISAIQRDSTKAFYQAESGIEQALYNLNVDSI</sequence>
<protein>
    <recommendedName>
        <fullName evidence="3">Type 4 fimbrial biogenesis protein PilX N-terminal domain-containing protein</fullName>
    </recommendedName>
</protein>
<evidence type="ECO:0000313" key="2">
    <source>
        <dbReference type="EMBL" id="GAH50057.1"/>
    </source>
</evidence>
<feature type="transmembrane region" description="Helical" evidence="1">
    <location>
        <begin position="21"/>
        <end position="45"/>
    </location>
</feature>
<evidence type="ECO:0000256" key="1">
    <source>
        <dbReference type="SAM" id="Phobius"/>
    </source>
</evidence>
<dbReference type="EMBL" id="BARU01016576">
    <property type="protein sequence ID" value="GAH50057.1"/>
    <property type="molecule type" value="Genomic_DNA"/>
</dbReference>
<keyword evidence="1" id="KW-0472">Membrane</keyword>
<proteinExistence type="predicted"/>
<comment type="caution">
    <text evidence="2">The sequence shown here is derived from an EMBL/GenBank/DDBJ whole genome shotgun (WGS) entry which is preliminary data.</text>
</comment>
<keyword evidence="1" id="KW-0812">Transmembrane</keyword>
<organism evidence="2">
    <name type="scientific">marine sediment metagenome</name>
    <dbReference type="NCBI Taxonomy" id="412755"/>
    <lineage>
        <taxon>unclassified sequences</taxon>
        <taxon>metagenomes</taxon>
        <taxon>ecological metagenomes</taxon>
    </lineage>
</organism>
<evidence type="ECO:0008006" key="3">
    <source>
        <dbReference type="Google" id="ProtNLM"/>
    </source>
</evidence>
<accession>X1FYJ4</accession>
<gene>
    <name evidence="2" type="ORF">S03H2_27543</name>
</gene>
<keyword evidence="1" id="KW-1133">Transmembrane helix</keyword>
<name>X1FYJ4_9ZZZZ</name>
<dbReference type="AlphaFoldDB" id="X1FYJ4"/>